<gene>
    <name evidence="2" type="ORF">ACFFV7_19735</name>
</gene>
<feature type="compositionally biased region" description="Basic residues" evidence="1">
    <location>
        <begin position="1"/>
        <end position="14"/>
    </location>
</feature>
<accession>A0ABV5IG47</accession>
<comment type="caution">
    <text evidence="2">The sequence shown here is derived from an EMBL/GenBank/DDBJ whole genome shotgun (WGS) entry which is preliminary data.</text>
</comment>
<dbReference type="RefSeq" id="WP_189653490.1">
    <property type="nucleotide sequence ID" value="NZ_BMRC01000042.1"/>
</dbReference>
<feature type="region of interest" description="Disordered" evidence="1">
    <location>
        <begin position="1"/>
        <end position="70"/>
    </location>
</feature>
<keyword evidence="3" id="KW-1185">Reference proteome</keyword>
<dbReference type="EMBL" id="JBHMEI010000014">
    <property type="protein sequence ID" value="MFB9203431.1"/>
    <property type="molecule type" value="Genomic_DNA"/>
</dbReference>
<sequence>MNLALRRRRSRASRNSRSASRHQGADGRPGLCGNADAGSHLVLDARERDAGAQGHREREEHAKDGKWDAPAPTATFAFTTRKIGGTYRATFVLNRKQTIEYWAQNWMP</sequence>
<proteinExistence type="predicted"/>
<evidence type="ECO:0000313" key="2">
    <source>
        <dbReference type="EMBL" id="MFB9203431.1"/>
    </source>
</evidence>
<reference evidence="2 3" key="1">
    <citation type="submission" date="2024-09" db="EMBL/GenBank/DDBJ databases">
        <authorList>
            <person name="Sun Q."/>
            <person name="Mori K."/>
        </authorList>
    </citation>
    <scope>NUCLEOTIDE SEQUENCE [LARGE SCALE GENOMIC DNA]</scope>
    <source>
        <strain evidence="2 3">CCM 3426</strain>
    </source>
</reference>
<evidence type="ECO:0000256" key="1">
    <source>
        <dbReference type="SAM" id="MobiDB-lite"/>
    </source>
</evidence>
<evidence type="ECO:0000313" key="3">
    <source>
        <dbReference type="Proteomes" id="UP001589647"/>
    </source>
</evidence>
<name>A0ABV5IG47_9ACTN</name>
<feature type="compositionally biased region" description="Basic and acidic residues" evidence="1">
    <location>
        <begin position="43"/>
        <end position="67"/>
    </location>
</feature>
<dbReference type="Proteomes" id="UP001589647">
    <property type="component" value="Unassembled WGS sequence"/>
</dbReference>
<organism evidence="2 3">
    <name type="scientific">Nonomuraea spiralis</name>
    <dbReference type="NCBI Taxonomy" id="46182"/>
    <lineage>
        <taxon>Bacteria</taxon>
        <taxon>Bacillati</taxon>
        <taxon>Actinomycetota</taxon>
        <taxon>Actinomycetes</taxon>
        <taxon>Streptosporangiales</taxon>
        <taxon>Streptosporangiaceae</taxon>
        <taxon>Nonomuraea</taxon>
    </lineage>
</organism>
<protein>
    <submittedName>
        <fullName evidence="2">Uncharacterized protein</fullName>
    </submittedName>
</protein>